<dbReference type="Proteomes" id="UP001066276">
    <property type="component" value="Chromosome 1_2"/>
</dbReference>
<feature type="region of interest" description="Disordered" evidence="1">
    <location>
        <begin position="1"/>
        <end position="22"/>
    </location>
</feature>
<dbReference type="EMBL" id="JANPWB010000002">
    <property type="protein sequence ID" value="KAJ1209389.1"/>
    <property type="molecule type" value="Genomic_DNA"/>
</dbReference>
<proteinExistence type="predicted"/>
<accession>A0AAV7W5X2</accession>
<comment type="caution">
    <text evidence="2">The sequence shown here is derived from an EMBL/GenBank/DDBJ whole genome shotgun (WGS) entry which is preliminary data.</text>
</comment>
<feature type="region of interest" description="Disordered" evidence="1">
    <location>
        <begin position="70"/>
        <end position="94"/>
    </location>
</feature>
<protein>
    <submittedName>
        <fullName evidence="2">Uncharacterized protein</fullName>
    </submittedName>
</protein>
<reference evidence="2" key="1">
    <citation type="journal article" date="2022" name="bioRxiv">
        <title>Sequencing and chromosome-scale assembly of the giantPleurodeles waltlgenome.</title>
        <authorList>
            <person name="Brown T."/>
            <person name="Elewa A."/>
            <person name="Iarovenko S."/>
            <person name="Subramanian E."/>
            <person name="Araus A.J."/>
            <person name="Petzold A."/>
            <person name="Susuki M."/>
            <person name="Suzuki K.-i.T."/>
            <person name="Hayashi T."/>
            <person name="Toyoda A."/>
            <person name="Oliveira C."/>
            <person name="Osipova E."/>
            <person name="Leigh N.D."/>
            <person name="Simon A."/>
            <person name="Yun M.H."/>
        </authorList>
    </citation>
    <scope>NUCLEOTIDE SEQUENCE</scope>
    <source>
        <strain evidence="2">20211129_DDA</strain>
        <tissue evidence="2">Liver</tissue>
    </source>
</reference>
<evidence type="ECO:0000313" key="3">
    <source>
        <dbReference type="Proteomes" id="UP001066276"/>
    </source>
</evidence>
<organism evidence="2 3">
    <name type="scientific">Pleurodeles waltl</name>
    <name type="common">Iberian ribbed newt</name>
    <dbReference type="NCBI Taxonomy" id="8319"/>
    <lineage>
        <taxon>Eukaryota</taxon>
        <taxon>Metazoa</taxon>
        <taxon>Chordata</taxon>
        <taxon>Craniata</taxon>
        <taxon>Vertebrata</taxon>
        <taxon>Euteleostomi</taxon>
        <taxon>Amphibia</taxon>
        <taxon>Batrachia</taxon>
        <taxon>Caudata</taxon>
        <taxon>Salamandroidea</taxon>
        <taxon>Salamandridae</taxon>
        <taxon>Pleurodelinae</taxon>
        <taxon>Pleurodeles</taxon>
    </lineage>
</organism>
<evidence type="ECO:0000256" key="1">
    <source>
        <dbReference type="SAM" id="MobiDB-lite"/>
    </source>
</evidence>
<gene>
    <name evidence="2" type="ORF">NDU88_004767</name>
</gene>
<keyword evidence="3" id="KW-1185">Reference proteome</keyword>
<evidence type="ECO:0000313" key="2">
    <source>
        <dbReference type="EMBL" id="KAJ1209389.1"/>
    </source>
</evidence>
<dbReference type="AlphaFoldDB" id="A0AAV7W5X2"/>
<sequence length="94" mass="10011">MRPCRVRNGVHGGRPAMTAGAKPHARLLRSEHLSDATADARGTEFSLPLGSQDGVISCCRQAVGRLCFRGTRDRDSTTGPTVTSATPILTEDHP</sequence>
<feature type="compositionally biased region" description="Polar residues" evidence="1">
    <location>
        <begin position="77"/>
        <end position="87"/>
    </location>
</feature>
<name>A0AAV7W5X2_PLEWA</name>